<dbReference type="GeneID" id="137491582"/>
<organism evidence="2 3">
    <name type="scientific">Danio rerio</name>
    <name type="common">Zebrafish</name>
    <name type="synonym">Brachydanio rerio</name>
    <dbReference type="NCBI Taxonomy" id="7955"/>
    <lineage>
        <taxon>Eukaryota</taxon>
        <taxon>Metazoa</taxon>
        <taxon>Chordata</taxon>
        <taxon>Craniata</taxon>
        <taxon>Vertebrata</taxon>
        <taxon>Euteleostomi</taxon>
        <taxon>Actinopterygii</taxon>
        <taxon>Neopterygii</taxon>
        <taxon>Teleostei</taxon>
        <taxon>Ostariophysi</taxon>
        <taxon>Cypriniformes</taxon>
        <taxon>Danionidae</taxon>
        <taxon>Danioninae</taxon>
        <taxon>Danio</taxon>
    </lineage>
</organism>
<feature type="compositionally biased region" description="Polar residues" evidence="1">
    <location>
        <begin position="172"/>
        <end position="195"/>
    </location>
</feature>
<feature type="compositionally biased region" description="Basic and acidic residues" evidence="1">
    <location>
        <begin position="334"/>
        <end position="348"/>
    </location>
</feature>
<evidence type="ECO:0000313" key="3">
    <source>
        <dbReference type="RefSeq" id="XP_068076930.1"/>
    </source>
</evidence>
<sequence>MNWVGGSRSRCIKNKDDTARLRAFFQKQKMKRHTTPDLRKTQEQSTGNVDLLSLFIANQLASKKEPTNKPIINRWNGPNETKQVWRNPSQFPQSSCPASGPKLSLVTNQKPKSVSRPGFKLRKHRLSKYFQSKLSPLIESNMSDGSGSDNQHQPSSSSAASKAPIQPHVPFTLQSTANSGNRTFTPQPLPHSSTKPNNPWLHMDSQQNVLQNSPAIRFQFESPLPNREMGETSDFFPLSCLKSSEDTDNEVFSSFTSCDRSEKMENSGFFSMQKEEHLFIRQSSHSFLVHSEETLRTGNTYLPVKNKTPAPSPAPSCRQVAKSTRHCQTQTRAPRHEEKTRTTLDKETQTAASFYRDVSVQCSLLPDRSTRRQSFPQLLGHVTLHSPKEGHRRTRSRPSGHSKSQPDLSFRSLRRQRSAKRDLTSAVEGSGPKSSEQIKRQQWECRIKLPRCDDPRYENVWQHPVKDVRRVTESVNETKTSQRKQV</sequence>
<feature type="region of interest" description="Disordered" evidence="1">
    <location>
        <begin position="68"/>
        <end position="120"/>
    </location>
</feature>
<proteinExistence type="predicted"/>
<feature type="region of interest" description="Disordered" evidence="1">
    <location>
        <begin position="301"/>
        <end position="348"/>
    </location>
</feature>
<feature type="region of interest" description="Disordered" evidence="1">
    <location>
        <begin position="138"/>
        <end position="195"/>
    </location>
</feature>
<accession>A0AB32TSC3</accession>
<gene>
    <name evidence="3" type="primary">redic1</name>
</gene>
<dbReference type="KEGG" id="dre:137491582"/>
<keyword evidence="2" id="KW-1185">Reference proteome</keyword>
<reference evidence="3" key="1">
    <citation type="submission" date="2025-08" db="UniProtKB">
        <authorList>
            <consortium name="RefSeq"/>
        </authorList>
    </citation>
    <scope>IDENTIFICATION</scope>
    <source>
        <strain evidence="3">Tuebingen</strain>
        <tissue evidence="3">Fibroblasts and whole tissue</tissue>
    </source>
</reference>
<protein>
    <submittedName>
        <fullName evidence="3">Regulator of DNA class I crossover intermediates 1 isoform X1</fullName>
    </submittedName>
</protein>
<feature type="compositionally biased region" description="Polar residues" evidence="1">
    <location>
        <begin position="76"/>
        <end position="97"/>
    </location>
</feature>
<dbReference type="AlphaFoldDB" id="A0AB32TSC3"/>
<feature type="compositionally biased region" description="Basic residues" evidence="1">
    <location>
        <begin position="390"/>
        <end position="400"/>
    </location>
</feature>
<evidence type="ECO:0000256" key="1">
    <source>
        <dbReference type="SAM" id="MobiDB-lite"/>
    </source>
</evidence>
<feature type="compositionally biased region" description="Polar residues" evidence="1">
    <location>
        <begin position="138"/>
        <end position="154"/>
    </location>
</feature>
<feature type="region of interest" description="Disordered" evidence="1">
    <location>
        <begin position="373"/>
        <end position="439"/>
    </location>
</feature>
<dbReference type="CTD" id="283461"/>
<dbReference type="Proteomes" id="UP000000437">
    <property type="component" value="Chromosome 4"/>
</dbReference>
<dbReference type="RefSeq" id="XP_068076930.1">
    <property type="nucleotide sequence ID" value="XM_068220829.2"/>
</dbReference>
<evidence type="ECO:0000313" key="2">
    <source>
        <dbReference type="Proteomes" id="UP000000437"/>
    </source>
</evidence>
<name>A0AB32TSC3_DANRE</name>